<organism evidence="3 4">
    <name type="scientific">Canariomyces notabilis</name>
    <dbReference type="NCBI Taxonomy" id="2074819"/>
    <lineage>
        <taxon>Eukaryota</taxon>
        <taxon>Fungi</taxon>
        <taxon>Dikarya</taxon>
        <taxon>Ascomycota</taxon>
        <taxon>Pezizomycotina</taxon>
        <taxon>Sordariomycetes</taxon>
        <taxon>Sordariomycetidae</taxon>
        <taxon>Sordariales</taxon>
        <taxon>Chaetomiaceae</taxon>
        <taxon>Canariomyces</taxon>
    </lineage>
</organism>
<evidence type="ECO:0000256" key="1">
    <source>
        <dbReference type="SAM" id="MobiDB-lite"/>
    </source>
</evidence>
<comment type="caution">
    <text evidence="3">The sequence shown here is derived from an EMBL/GenBank/DDBJ whole genome shotgun (WGS) entry which is preliminary data.</text>
</comment>
<keyword evidence="4" id="KW-1185">Reference proteome</keyword>
<feature type="region of interest" description="Disordered" evidence="1">
    <location>
        <begin position="1"/>
        <end position="20"/>
    </location>
</feature>
<evidence type="ECO:0000256" key="2">
    <source>
        <dbReference type="SAM" id="Phobius"/>
    </source>
</evidence>
<name>A0AAN6YUX2_9PEZI</name>
<dbReference type="RefSeq" id="XP_064671489.1">
    <property type="nucleotide sequence ID" value="XM_064814917.1"/>
</dbReference>
<protein>
    <submittedName>
        <fullName evidence="3">Uncharacterized protein</fullName>
    </submittedName>
</protein>
<dbReference type="EMBL" id="MU853338">
    <property type="protein sequence ID" value="KAK4113919.1"/>
    <property type="molecule type" value="Genomic_DNA"/>
</dbReference>
<evidence type="ECO:0000313" key="4">
    <source>
        <dbReference type="Proteomes" id="UP001302812"/>
    </source>
</evidence>
<evidence type="ECO:0000313" key="3">
    <source>
        <dbReference type="EMBL" id="KAK4113919.1"/>
    </source>
</evidence>
<dbReference type="Proteomes" id="UP001302812">
    <property type="component" value="Unassembled WGS sequence"/>
</dbReference>
<reference evidence="3" key="1">
    <citation type="journal article" date="2023" name="Mol. Phylogenet. Evol.">
        <title>Genome-scale phylogeny and comparative genomics of the fungal order Sordariales.</title>
        <authorList>
            <person name="Hensen N."/>
            <person name="Bonometti L."/>
            <person name="Westerberg I."/>
            <person name="Brannstrom I.O."/>
            <person name="Guillou S."/>
            <person name="Cros-Aarteil S."/>
            <person name="Calhoun S."/>
            <person name="Haridas S."/>
            <person name="Kuo A."/>
            <person name="Mondo S."/>
            <person name="Pangilinan J."/>
            <person name="Riley R."/>
            <person name="LaButti K."/>
            <person name="Andreopoulos B."/>
            <person name="Lipzen A."/>
            <person name="Chen C."/>
            <person name="Yan M."/>
            <person name="Daum C."/>
            <person name="Ng V."/>
            <person name="Clum A."/>
            <person name="Steindorff A."/>
            <person name="Ohm R.A."/>
            <person name="Martin F."/>
            <person name="Silar P."/>
            <person name="Natvig D.O."/>
            <person name="Lalanne C."/>
            <person name="Gautier V."/>
            <person name="Ament-Velasquez S.L."/>
            <person name="Kruys A."/>
            <person name="Hutchinson M.I."/>
            <person name="Powell A.J."/>
            <person name="Barry K."/>
            <person name="Miller A.N."/>
            <person name="Grigoriev I.V."/>
            <person name="Debuchy R."/>
            <person name="Gladieux P."/>
            <person name="Hiltunen Thoren M."/>
            <person name="Johannesson H."/>
        </authorList>
    </citation>
    <scope>NUCLEOTIDE SEQUENCE</scope>
    <source>
        <strain evidence="3">CBS 508.74</strain>
    </source>
</reference>
<keyword evidence="2" id="KW-0812">Transmembrane</keyword>
<sequence>MTRLWRKQVGSTSEARPVPTLKPSRAYTTLLCLTAAHSSVHSLRVVYGGGRAHPDVIALLVLVLALPPGYITYTAKREPKLTLMRQSTYCV</sequence>
<keyword evidence="2" id="KW-0472">Membrane</keyword>
<accession>A0AAN6YUX2</accession>
<proteinExistence type="predicted"/>
<dbReference type="AlphaFoldDB" id="A0AAN6YUX2"/>
<keyword evidence="2" id="KW-1133">Transmembrane helix</keyword>
<reference evidence="3" key="2">
    <citation type="submission" date="2023-05" db="EMBL/GenBank/DDBJ databases">
        <authorList>
            <consortium name="Lawrence Berkeley National Laboratory"/>
            <person name="Steindorff A."/>
            <person name="Hensen N."/>
            <person name="Bonometti L."/>
            <person name="Westerberg I."/>
            <person name="Brannstrom I.O."/>
            <person name="Guillou S."/>
            <person name="Cros-Aarteil S."/>
            <person name="Calhoun S."/>
            <person name="Haridas S."/>
            <person name="Kuo A."/>
            <person name="Mondo S."/>
            <person name="Pangilinan J."/>
            <person name="Riley R."/>
            <person name="Labutti K."/>
            <person name="Andreopoulos B."/>
            <person name="Lipzen A."/>
            <person name="Chen C."/>
            <person name="Yanf M."/>
            <person name="Daum C."/>
            <person name="Ng V."/>
            <person name="Clum A."/>
            <person name="Ohm R."/>
            <person name="Martin F."/>
            <person name="Silar P."/>
            <person name="Natvig D."/>
            <person name="Lalanne C."/>
            <person name="Gautier V."/>
            <person name="Ament-Velasquez S.L."/>
            <person name="Kruys A."/>
            <person name="Hutchinson M.I."/>
            <person name="Powell A.J."/>
            <person name="Barry K."/>
            <person name="Miller A.N."/>
            <person name="Grigoriev I.V."/>
            <person name="Debuchy R."/>
            <person name="Gladieux P."/>
            <person name="Thoren M.H."/>
            <person name="Johannesson H."/>
        </authorList>
    </citation>
    <scope>NUCLEOTIDE SEQUENCE</scope>
    <source>
        <strain evidence="3">CBS 508.74</strain>
    </source>
</reference>
<feature type="transmembrane region" description="Helical" evidence="2">
    <location>
        <begin position="56"/>
        <end position="75"/>
    </location>
</feature>
<dbReference type="GeneID" id="89939042"/>
<gene>
    <name evidence="3" type="ORF">N656DRAFT_777972</name>
</gene>